<reference evidence="6 7" key="1">
    <citation type="submission" date="2020-05" db="EMBL/GenBank/DDBJ databases">
        <title>Horizontal transmission and recombination maintain forever young bacterial symbiont genomes.</title>
        <authorList>
            <person name="Russell S.L."/>
            <person name="Pepper-Tunick E."/>
            <person name="Svedberg J."/>
            <person name="Byrne A."/>
            <person name="Ruelas Castillo J."/>
            <person name="Vollmers C."/>
            <person name="Beinart R.A."/>
            <person name="Corbett-Detig R."/>
        </authorList>
    </citation>
    <scope>NUCLEOTIDE SEQUENCE [LARGE SCALE GENOMIC DNA]</scope>
    <source>
        <strain evidence="6">Monterey_2004</strain>
    </source>
</reference>
<dbReference type="InterPro" id="IPR003489">
    <property type="entry name" value="RHF/RaiA"/>
</dbReference>
<organism evidence="6 7">
    <name type="scientific">Candidatus Vesicomyosocius endoextente</name>
    <dbReference type="NCBI Taxonomy" id="2738853"/>
    <lineage>
        <taxon>Bacteria</taxon>
        <taxon>Pseudomonadati</taxon>
        <taxon>Pseudomonadota</taxon>
        <taxon>Gammaproteobacteria</taxon>
        <taxon>Candidatus Pseudothioglobaceae</taxon>
        <taxon>Candidatus Vesicomyidisocius</taxon>
    </lineage>
</organism>
<evidence type="ECO:0000256" key="3">
    <source>
        <dbReference type="ARBA" id="ARBA00038695"/>
    </source>
</evidence>
<dbReference type="CDD" id="cd00552">
    <property type="entry name" value="RaiA"/>
    <property type="match status" value="1"/>
</dbReference>
<dbReference type="NCBIfam" id="TIGR00741">
    <property type="entry name" value="yfiA"/>
    <property type="match status" value="1"/>
</dbReference>
<dbReference type="Gene3D" id="3.30.160.100">
    <property type="entry name" value="Ribosome hibernation promotion factor-like"/>
    <property type="match status" value="1"/>
</dbReference>
<keyword evidence="1" id="KW-0810">Translation regulation</keyword>
<dbReference type="InterPro" id="IPR036567">
    <property type="entry name" value="RHF-like"/>
</dbReference>
<comment type="similarity">
    <text evidence="2">Belongs to the HPF/YfiA ribosome-associated protein family. Short HPF subfamily.</text>
</comment>
<comment type="caution">
    <text evidence="6">The sequence shown here is derived from an EMBL/GenBank/DDBJ whole genome shotgun (WGS) entry which is preliminary data.</text>
</comment>
<dbReference type="InterPro" id="IPR050574">
    <property type="entry name" value="HPF/YfiA_ribosome-assoc"/>
</dbReference>
<evidence type="ECO:0000256" key="4">
    <source>
        <dbReference type="ARBA" id="ARBA00041148"/>
    </source>
</evidence>
<dbReference type="AlphaFoldDB" id="A0A853G4I4"/>
<dbReference type="GO" id="GO:0022627">
    <property type="term" value="C:cytosolic small ribosomal subunit"/>
    <property type="evidence" value="ECO:0007669"/>
    <property type="project" value="TreeGrafter"/>
</dbReference>
<accession>A0A853G4I4</accession>
<dbReference type="PANTHER" id="PTHR33231">
    <property type="entry name" value="30S RIBOSOMAL PROTEIN"/>
    <property type="match status" value="1"/>
</dbReference>
<protein>
    <recommendedName>
        <fullName evidence="4">Ribosome hibernation promoting factor</fullName>
    </recommendedName>
    <alternativeName>
        <fullName evidence="5">Hibernation factor HPF</fullName>
    </alternativeName>
</protein>
<dbReference type="GO" id="GO:0045900">
    <property type="term" value="P:negative regulation of translational elongation"/>
    <property type="evidence" value="ECO:0007669"/>
    <property type="project" value="TreeGrafter"/>
</dbReference>
<evidence type="ECO:0000313" key="7">
    <source>
        <dbReference type="Proteomes" id="UP000525329"/>
    </source>
</evidence>
<dbReference type="GO" id="GO:0043024">
    <property type="term" value="F:ribosomal small subunit binding"/>
    <property type="evidence" value="ECO:0007669"/>
    <property type="project" value="TreeGrafter"/>
</dbReference>
<dbReference type="Proteomes" id="UP000525329">
    <property type="component" value="Unassembled WGS sequence"/>
</dbReference>
<proteinExistence type="inferred from homology"/>
<dbReference type="Pfam" id="PF02482">
    <property type="entry name" value="Ribosomal_S30AE"/>
    <property type="match status" value="1"/>
</dbReference>
<name>A0A853G4I4_9GAMM</name>
<evidence type="ECO:0000313" key="6">
    <source>
        <dbReference type="EMBL" id="NYT52278.1"/>
    </source>
</evidence>
<comment type="subunit">
    <text evidence="3">Associates exclusively with 100S ribosomes, which are dimers of 70S ribosomes.</text>
</comment>
<evidence type="ECO:0000256" key="5">
    <source>
        <dbReference type="ARBA" id="ARBA00041319"/>
    </source>
</evidence>
<evidence type="ECO:0000256" key="1">
    <source>
        <dbReference type="ARBA" id="ARBA00022845"/>
    </source>
</evidence>
<dbReference type="EMBL" id="JACCHU010000001">
    <property type="protein sequence ID" value="NYT52278.1"/>
    <property type="molecule type" value="Genomic_DNA"/>
</dbReference>
<evidence type="ECO:0000256" key="2">
    <source>
        <dbReference type="ARBA" id="ARBA00038434"/>
    </source>
</evidence>
<dbReference type="SUPFAM" id="SSF69754">
    <property type="entry name" value="Ribosome binding protein Y (YfiA homologue)"/>
    <property type="match status" value="1"/>
</dbReference>
<sequence length="102" mass="11824">MQLNISGHHLDITEAIKQHSLTKLNKIKNHFNQVININMILEVKKDVQKAEAIIHVSGADLFAKAESFDMYNSIDQMVNKLDVQIRKHKEKLNNHRKKLITI</sequence>
<dbReference type="PANTHER" id="PTHR33231:SF1">
    <property type="entry name" value="30S RIBOSOMAL PROTEIN"/>
    <property type="match status" value="1"/>
</dbReference>
<gene>
    <name evidence="6" type="primary">raiA</name>
    <name evidence="6" type="ORF">H0A74_01660</name>
</gene>